<dbReference type="Proteomes" id="UP000008837">
    <property type="component" value="Unassembled WGS sequence"/>
</dbReference>
<dbReference type="GeneID" id="5855135"/>
<keyword evidence="3" id="KW-1185">Reference proteome</keyword>
<accession>A8Q1R4</accession>
<evidence type="ECO:0000256" key="1">
    <source>
        <dbReference type="SAM" id="MobiDB-lite"/>
    </source>
</evidence>
<sequence>MATSFWAQAHGPILTLLFRDTRTQHACLARVESYYESEKHAGKYLTWDEAHRERLCKGYEAFNLPLSTVAEWLASMRAQVEKPKEVLGKEAASTKQKTSSDPIHDPDEPFWHAHCSAQERELIAELTRRGILDGCGTLASSAPCMYLISATLTQADAALAHERLHALYYFSPKYRDLLAIQWNSLPRAIASAIELDLKMRGYKPSVWQDELGAYLGIRVNGTSSRRSDPSSEFGNKSAATCAEIRQVLLQQIPQCWKQDVGMDEAGVTLTRQDLECAKHAFSNA</sequence>
<reference evidence="2 3" key="1">
    <citation type="journal article" date="2007" name="Proc. Natl. Acad. Sci. U.S.A.">
        <title>Dandruff-associated Malassezia genomes reveal convergent and divergent virulence traits shared with plant and human fungal pathogens.</title>
        <authorList>
            <person name="Xu J."/>
            <person name="Saunders C.W."/>
            <person name="Hu P."/>
            <person name="Grant R.A."/>
            <person name="Boekhout T."/>
            <person name="Kuramae E.E."/>
            <person name="Kronstad J.W."/>
            <person name="Deangelis Y.M."/>
            <person name="Reeder N.L."/>
            <person name="Johnstone K.R."/>
            <person name="Leland M."/>
            <person name="Fieno A.M."/>
            <person name="Begley W.M."/>
            <person name="Sun Y."/>
            <person name="Lacey M.P."/>
            <person name="Chaudhary T."/>
            <person name="Keough T."/>
            <person name="Chu L."/>
            <person name="Sears R."/>
            <person name="Yuan B."/>
            <person name="Dawson T.L.Jr."/>
        </authorList>
    </citation>
    <scope>NUCLEOTIDE SEQUENCE [LARGE SCALE GENOMIC DNA]</scope>
    <source>
        <strain evidence="3">ATCC MYA-4612 / CBS 7966</strain>
    </source>
</reference>
<dbReference type="OrthoDB" id="10030313at2759"/>
<evidence type="ECO:0000313" key="2">
    <source>
        <dbReference type="EMBL" id="EDP43614.1"/>
    </source>
</evidence>
<dbReference type="RefSeq" id="XP_001730828.1">
    <property type="nucleotide sequence ID" value="XM_001730776.1"/>
</dbReference>
<feature type="region of interest" description="Disordered" evidence="1">
    <location>
        <begin position="84"/>
        <end position="103"/>
    </location>
</feature>
<proteinExistence type="predicted"/>
<dbReference type="VEuPathDB" id="FungiDB:MGL_1827"/>
<dbReference type="STRING" id="425265.A8Q1R4"/>
<dbReference type="OMA" id="NKSAATC"/>
<evidence type="ECO:0000313" key="3">
    <source>
        <dbReference type="Proteomes" id="UP000008837"/>
    </source>
</evidence>
<protein>
    <submittedName>
        <fullName evidence="2">Uncharacterized protein</fullName>
    </submittedName>
</protein>
<dbReference type="AlphaFoldDB" id="A8Q1R4"/>
<gene>
    <name evidence="2" type="ORF">MGL_1827</name>
</gene>
<dbReference type="EMBL" id="AAYY01000006">
    <property type="protein sequence ID" value="EDP43614.1"/>
    <property type="molecule type" value="Genomic_DNA"/>
</dbReference>
<comment type="caution">
    <text evidence="2">The sequence shown here is derived from an EMBL/GenBank/DDBJ whole genome shotgun (WGS) entry which is preliminary data.</text>
</comment>
<dbReference type="InParanoid" id="A8Q1R4"/>
<name>A8Q1R4_MALGO</name>
<dbReference type="KEGG" id="mgl:MGL_1827"/>
<organism evidence="2 3">
    <name type="scientific">Malassezia globosa (strain ATCC MYA-4612 / CBS 7966)</name>
    <name type="common">Dandruff-associated fungus</name>
    <dbReference type="NCBI Taxonomy" id="425265"/>
    <lineage>
        <taxon>Eukaryota</taxon>
        <taxon>Fungi</taxon>
        <taxon>Dikarya</taxon>
        <taxon>Basidiomycota</taxon>
        <taxon>Ustilaginomycotina</taxon>
        <taxon>Malasseziomycetes</taxon>
        <taxon>Malasseziales</taxon>
        <taxon>Malasseziaceae</taxon>
        <taxon>Malassezia</taxon>
    </lineage>
</organism>